<name>F9GAP3_FUSOF</name>
<dbReference type="OrthoDB" id="5359231at2759"/>
<reference evidence="3" key="1">
    <citation type="journal article" date="2012" name="Mol. Plant Microbe Interact.">
        <title>A highly conserved effector in Fusarium oxysporum is required for full virulence on Arabidopsis.</title>
        <authorList>
            <person name="Thatcher L.F."/>
            <person name="Gardiner D.M."/>
            <person name="Kazan K."/>
            <person name="Manners J."/>
        </authorList>
    </citation>
    <scope>NUCLEOTIDE SEQUENCE [LARGE SCALE GENOMIC DNA]</scope>
    <source>
        <strain evidence="3">Fo5176</strain>
    </source>
</reference>
<organism evidence="3">
    <name type="scientific">Fusarium oxysporum (strain Fo5176)</name>
    <name type="common">Fusarium vascular wilt</name>
    <dbReference type="NCBI Taxonomy" id="660025"/>
    <lineage>
        <taxon>Eukaryota</taxon>
        <taxon>Fungi</taxon>
        <taxon>Dikarya</taxon>
        <taxon>Ascomycota</taxon>
        <taxon>Pezizomycotina</taxon>
        <taxon>Sordariomycetes</taxon>
        <taxon>Hypocreomycetidae</taxon>
        <taxon>Hypocreales</taxon>
        <taxon>Nectriaceae</taxon>
        <taxon>Fusarium</taxon>
        <taxon>Fusarium oxysporum species complex</taxon>
    </lineage>
</organism>
<protein>
    <recommendedName>
        <fullName evidence="2">F-box domain-containing protein</fullName>
    </recommendedName>
</protein>
<evidence type="ECO:0000256" key="1">
    <source>
        <dbReference type="SAM" id="MobiDB-lite"/>
    </source>
</evidence>
<evidence type="ECO:0000313" key="3">
    <source>
        <dbReference type="EMBL" id="EGU73761.1"/>
    </source>
</evidence>
<evidence type="ECO:0000259" key="2">
    <source>
        <dbReference type="PROSITE" id="PS50181"/>
    </source>
</evidence>
<sequence length="661" mass="75597">MPVEIVSLLVELLDVDDVVNVALSCRFLRHRILQKRWRHIQQRNFPRAFWKLAKRRMAVRAADPWMAAIVAMADYFVYTNGHLCYTIDGKQLRVLNTLDKKPTFELTVDVTLLLKAAVRNYDPRNPHIFQPLYYAEGILSCLATQIFQDSTTRSWLLIFELREPPRWVVVQRPDPKYPPFVRNDKDYLFWGSKSHTRLDGSYRWGIHCLNLQTHQWADSQLILWDLDGESIGSDICFEIIDSQFYCVSNTFKTEAEDGMRNNFYQAVWFPVDNAVHDKGEMPPMRNLWRLHDSEGAVDERWTSLQLTKDEKTGNLFIIETRKEWFPGNAGSQRTCYRKELHFETQAKVPRPEHSLHTPLESAIDSLEEEEWRSEDHIEERSSEKIHIGDGPSDATAYTLEECFVLSYNTSCNAFVDLVYEGDNPDSRLQLRVQPMKQEPSVRMWPRDQEACHPHNDLAQLQSVVSPIQPIREIGWFMDERILVYSPTHMASGQLRPVILISFDPEPVLPGFPNYLAQIQDSNHHSDATPLLETRGEPNGIPLSSNQDINEPASPGEGDPKACANFVRSRPSLYQTMSMGNGDAHGFDLSYPVVDDESGGVNAAASLSNDLKTFKNFTKACYGAAVLLLGDILLCFNGPISPTMIGRTQNLRTLYLPKTALY</sequence>
<comment type="caution">
    <text evidence="3">The sequence shown here is derived from an EMBL/GenBank/DDBJ whole genome shotgun (WGS) entry which is preliminary data.</text>
</comment>
<dbReference type="InterPro" id="IPR001810">
    <property type="entry name" value="F-box_dom"/>
</dbReference>
<gene>
    <name evidence="3" type="ORF">FOXB_15725</name>
</gene>
<dbReference type="EMBL" id="AFQF01004211">
    <property type="protein sequence ID" value="EGU73761.1"/>
    <property type="molecule type" value="Genomic_DNA"/>
</dbReference>
<accession>F9GAP3</accession>
<feature type="domain" description="F-box" evidence="2">
    <location>
        <begin position="1"/>
        <end position="40"/>
    </location>
</feature>
<dbReference type="STRING" id="660025.F9GAP3"/>
<dbReference type="AlphaFoldDB" id="F9GAP3"/>
<dbReference type="PROSITE" id="PS50181">
    <property type="entry name" value="FBOX"/>
    <property type="match status" value="1"/>
</dbReference>
<proteinExistence type="predicted"/>
<feature type="region of interest" description="Disordered" evidence="1">
    <location>
        <begin position="525"/>
        <end position="557"/>
    </location>
</feature>